<dbReference type="PANTHER" id="PTHR47074">
    <property type="entry name" value="BNAC02G40300D PROTEIN"/>
    <property type="match status" value="1"/>
</dbReference>
<name>A0A453GKZ1_AEGTS</name>
<dbReference type="PANTHER" id="PTHR47074:SF11">
    <property type="entry name" value="REVERSE TRANSCRIPTASE-LIKE PROTEIN"/>
    <property type="match status" value="1"/>
</dbReference>
<dbReference type="InterPro" id="IPR002156">
    <property type="entry name" value="RNaseH_domain"/>
</dbReference>
<dbReference type="CDD" id="cd06222">
    <property type="entry name" value="RNase_H_like"/>
    <property type="match status" value="1"/>
</dbReference>
<dbReference type="InterPro" id="IPR012337">
    <property type="entry name" value="RNaseH-like_sf"/>
</dbReference>
<dbReference type="AlphaFoldDB" id="A0A453GKZ1"/>
<dbReference type="GO" id="GO:0004523">
    <property type="term" value="F:RNA-DNA hybrid ribonuclease activity"/>
    <property type="evidence" value="ECO:0007669"/>
    <property type="project" value="InterPro"/>
</dbReference>
<dbReference type="GO" id="GO:0003676">
    <property type="term" value="F:nucleic acid binding"/>
    <property type="evidence" value="ECO:0007669"/>
    <property type="project" value="InterPro"/>
</dbReference>
<dbReference type="InterPro" id="IPR052929">
    <property type="entry name" value="RNase_H-like_EbsB-rel"/>
</dbReference>
<dbReference type="InterPro" id="IPR044730">
    <property type="entry name" value="RNase_H-like_dom_plant"/>
</dbReference>
<proteinExistence type="predicted"/>
<evidence type="ECO:0000259" key="1">
    <source>
        <dbReference type="Pfam" id="PF13456"/>
    </source>
</evidence>
<dbReference type="EnsemblPlants" id="AET3Gv21094800.6">
    <property type="protein sequence ID" value="AET3Gv21094800.6"/>
    <property type="gene ID" value="AET3Gv21094800"/>
</dbReference>
<evidence type="ECO:0000313" key="2">
    <source>
        <dbReference type="EnsemblPlants" id="AET3Gv21094800.6"/>
    </source>
</evidence>
<evidence type="ECO:0000313" key="3">
    <source>
        <dbReference type="Proteomes" id="UP000015105"/>
    </source>
</evidence>
<reference evidence="2" key="3">
    <citation type="journal article" date="2017" name="Nature">
        <title>Genome sequence of the progenitor of the wheat D genome Aegilops tauschii.</title>
        <authorList>
            <person name="Luo M.C."/>
            <person name="Gu Y.Q."/>
            <person name="Puiu D."/>
            <person name="Wang H."/>
            <person name="Twardziok S.O."/>
            <person name="Deal K.R."/>
            <person name="Huo N."/>
            <person name="Zhu T."/>
            <person name="Wang L."/>
            <person name="Wang Y."/>
            <person name="McGuire P.E."/>
            <person name="Liu S."/>
            <person name="Long H."/>
            <person name="Ramasamy R.K."/>
            <person name="Rodriguez J.C."/>
            <person name="Van S.L."/>
            <person name="Yuan L."/>
            <person name="Wang Z."/>
            <person name="Xia Z."/>
            <person name="Xiao L."/>
            <person name="Anderson O.D."/>
            <person name="Ouyang S."/>
            <person name="Liang Y."/>
            <person name="Zimin A.V."/>
            <person name="Pertea G."/>
            <person name="Qi P."/>
            <person name="Bennetzen J.L."/>
            <person name="Dai X."/>
            <person name="Dawson M.W."/>
            <person name="Muller H.G."/>
            <person name="Kugler K."/>
            <person name="Rivarola-Duarte L."/>
            <person name="Spannagl M."/>
            <person name="Mayer K.F.X."/>
            <person name="Lu F.H."/>
            <person name="Bevan M.W."/>
            <person name="Leroy P."/>
            <person name="Li P."/>
            <person name="You F.M."/>
            <person name="Sun Q."/>
            <person name="Liu Z."/>
            <person name="Lyons E."/>
            <person name="Wicker T."/>
            <person name="Salzberg S.L."/>
            <person name="Devos K.M."/>
            <person name="Dvorak J."/>
        </authorList>
    </citation>
    <scope>NUCLEOTIDE SEQUENCE [LARGE SCALE GENOMIC DNA]</scope>
    <source>
        <strain evidence="2">cv. AL8/78</strain>
    </source>
</reference>
<reference evidence="2" key="4">
    <citation type="submission" date="2019-03" db="UniProtKB">
        <authorList>
            <consortium name="EnsemblPlants"/>
        </authorList>
    </citation>
    <scope>IDENTIFICATION</scope>
</reference>
<feature type="domain" description="RNase H type-1" evidence="1">
    <location>
        <begin position="45"/>
        <end position="166"/>
    </location>
</feature>
<dbReference type="Gramene" id="AET3Gv21094800.6">
    <property type="protein sequence ID" value="AET3Gv21094800.6"/>
    <property type="gene ID" value="AET3Gv21094800"/>
</dbReference>
<accession>A0A453GKZ1</accession>
<sequence length="181" mass="19478">LIANDVKGKQKLYEVNMQSSSLPPPPPQADVVGWTKQPKNHIKINVDASFIAGTGLAGLGAVGRDCFGDIVFSVASYFHGCSDAEEAEVQVLSFGLNQDRKLNLNKVQMKTDCITVMAAVNDCNVSRGSSWACYDNSKDIKEVGVCSVSKVHRESNVVAHELAAHARVNGDFFVLVDVPQA</sequence>
<keyword evidence="3" id="KW-1185">Reference proteome</keyword>
<dbReference type="SUPFAM" id="SSF53098">
    <property type="entry name" value="Ribonuclease H-like"/>
    <property type="match status" value="1"/>
</dbReference>
<reference evidence="3" key="2">
    <citation type="journal article" date="2017" name="Nat. Plants">
        <title>The Aegilops tauschii genome reveals multiple impacts of transposons.</title>
        <authorList>
            <person name="Zhao G."/>
            <person name="Zou C."/>
            <person name="Li K."/>
            <person name="Wang K."/>
            <person name="Li T."/>
            <person name="Gao L."/>
            <person name="Zhang X."/>
            <person name="Wang H."/>
            <person name="Yang Z."/>
            <person name="Liu X."/>
            <person name="Jiang W."/>
            <person name="Mao L."/>
            <person name="Kong X."/>
            <person name="Jiao Y."/>
            <person name="Jia J."/>
        </authorList>
    </citation>
    <scope>NUCLEOTIDE SEQUENCE [LARGE SCALE GENOMIC DNA]</scope>
    <source>
        <strain evidence="3">cv. AL8/78</strain>
    </source>
</reference>
<reference evidence="3" key="1">
    <citation type="journal article" date="2014" name="Science">
        <title>Ancient hybridizations among the ancestral genomes of bread wheat.</title>
        <authorList>
            <consortium name="International Wheat Genome Sequencing Consortium,"/>
            <person name="Marcussen T."/>
            <person name="Sandve S.R."/>
            <person name="Heier L."/>
            <person name="Spannagl M."/>
            <person name="Pfeifer M."/>
            <person name="Jakobsen K.S."/>
            <person name="Wulff B.B."/>
            <person name="Steuernagel B."/>
            <person name="Mayer K.F."/>
            <person name="Olsen O.A."/>
        </authorList>
    </citation>
    <scope>NUCLEOTIDE SEQUENCE [LARGE SCALE GENOMIC DNA]</scope>
    <source>
        <strain evidence="3">cv. AL8/78</strain>
    </source>
</reference>
<dbReference type="Gene3D" id="3.30.420.10">
    <property type="entry name" value="Ribonuclease H-like superfamily/Ribonuclease H"/>
    <property type="match status" value="1"/>
</dbReference>
<dbReference type="InterPro" id="IPR036397">
    <property type="entry name" value="RNaseH_sf"/>
</dbReference>
<dbReference type="Pfam" id="PF13456">
    <property type="entry name" value="RVT_3"/>
    <property type="match status" value="1"/>
</dbReference>
<reference evidence="2" key="5">
    <citation type="journal article" date="2021" name="G3 (Bethesda)">
        <title>Aegilops tauschii genome assembly Aet v5.0 features greater sequence contiguity and improved annotation.</title>
        <authorList>
            <person name="Wang L."/>
            <person name="Zhu T."/>
            <person name="Rodriguez J.C."/>
            <person name="Deal K.R."/>
            <person name="Dubcovsky J."/>
            <person name="McGuire P.E."/>
            <person name="Lux T."/>
            <person name="Spannagl M."/>
            <person name="Mayer K.F.X."/>
            <person name="Baldrich P."/>
            <person name="Meyers B.C."/>
            <person name="Huo N."/>
            <person name="Gu Y.Q."/>
            <person name="Zhou H."/>
            <person name="Devos K.M."/>
            <person name="Bennetzen J.L."/>
            <person name="Unver T."/>
            <person name="Budak H."/>
            <person name="Gulick P.J."/>
            <person name="Galiba G."/>
            <person name="Kalapos B."/>
            <person name="Nelson D.R."/>
            <person name="Li P."/>
            <person name="You F.M."/>
            <person name="Luo M.C."/>
            <person name="Dvorak J."/>
        </authorList>
    </citation>
    <scope>NUCLEOTIDE SEQUENCE [LARGE SCALE GENOMIC DNA]</scope>
    <source>
        <strain evidence="2">cv. AL8/78</strain>
    </source>
</reference>
<organism evidence="2 3">
    <name type="scientific">Aegilops tauschii subsp. strangulata</name>
    <name type="common">Goatgrass</name>
    <dbReference type="NCBI Taxonomy" id="200361"/>
    <lineage>
        <taxon>Eukaryota</taxon>
        <taxon>Viridiplantae</taxon>
        <taxon>Streptophyta</taxon>
        <taxon>Embryophyta</taxon>
        <taxon>Tracheophyta</taxon>
        <taxon>Spermatophyta</taxon>
        <taxon>Magnoliopsida</taxon>
        <taxon>Liliopsida</taxon>
        <taxon>Poales</taxon>
        <taxon>Poaceae</taxon>
        <taxon>BOP clade</taxon>
        <taxon>Pooideae</taxon>
        <taxon>Triticodae</taxon>
        <taxon>Triticeae</taxon>
        <taxon>Triticinae</taxon>
        <taxon>Aegilops</taxon>
    </lineage>
</organism>
<protein>
    <recommendedName>
        <fullName evidence="1">RNase H type-1 domain-containing protein</fullName>
    </recommendedName>
</protein>
<dbReference type="Proteomes" id="UP000015105">
    <property type="component" value="Chromosome 3D"/>
</dbReference>